<accession>A0AA85IQY2</accession>
<organism evidence="2 3">
    <name type="scientific">Trichobilharzia regenti</name>
    <name type="common">Nasal bird schistosome</name>
    <dbReference type="NCBI Taxonomy" id="157069"/>
    <lineage>
        <taxon>Eukaryota</taxon>
        <taxon>Metazoa</taxon>
        <taxon>Spiralia</taxon>
        <taxon>Lophotrochozoa</taxon>
        <taxon>Platyhelminthes</taxon>
        <taxon>Trematoda</taxon>
        <taxon>Digenea</taxon>
        <taxon>Strigeidida</taxon>
        <taxon>Schistosomatoidea</taxon>
        <taxon>Schistosomatidae</taxon>
        <taxon>Trichobilharzia</taxon>
    </lineage>
</organism>
<proteinExistence type="predicted"/>
<keyword evidence="2" id="KW-1185">Reference proteome</keyword>
<reference evidence="3" key="2">
    <citation type="submission" date="2023-11" db="UniProtKB">
        <authorList>
            <consortium name="WormBaseParasite"/>
        </authorList>
    </citation>
    <scope>IDENTIFICATION</scope>
</reference>
<evidence type="ECO:0000313" key="3">
    <source>
        <dbReference type="WBParaSite" id="TREG1_11430.1"/>
    </source>
</evidence>
<reference evidence="2" key="1">
    <citation type="submission" date="2022-06" db="EMBL/GenBank/DDBJ databases">
        <authorList>
            <person name="Berger JAMES D."/>
            <person name="Berger JAMES D."/>
        </authorList>
    </citation>
    <scope>NUCLEOTIDE SEQUENCE [LARGE SCALE GENOMIC DNA]</scope>
</reference>
<sequence>MNENRELFADFCYFNDLVIGCSVYKHKDIHKATWNSPDRQTTNQMDFISILRKWKRSLLDAKSRRGADVGSGHHLVQGTSKVKLKSMKTNGDRPQFKFSIPKLKHKTTRDAFAND</sequence>
<dbReference type="Proteomes" id="UP000050795">
    <property type="component" value="Unassembled WGS sequence"/>
</dbReference>
<evidence type="ECO:0000313" key="2">
    <source>
        <dbReference type="Proteomes" id="UP000050795"/>
    </source>
</evidence>
<name>A0AA85IQY2_TRIRE</name>
<feature type="region of interest" description="Disordered" evidence="1">
    <location>
        <begin position="80"/>
        <end position="100"/>
    </location>
</feature>
<dbReference type="AlphaFoldDB" id="A0AA85IQY2"/>
<protein>
    <submittedName>
        <fullName evidence="3">Uncharacterized protein</fullName>
    </submittedName>
</protein>
<evidence type="ECO:0000256" key="1">
    <source>
        <dbReference type="SAM" id="MobiDB-lite"/>
    </source>
</evidence>
<dbReference type="WBParaSite" id="TREG1_11430.1">
    <property type="protein sequence ID" value="TREG1_11430.1"/>
    <property type="gene ID" value="TREG1_11430"/>
</dbReference>